<feature type="region of interest" description="Disordered" evidence="8">
    <location>
        <begin position="321"/>
        <end position="343"/>
    </location>
</feature>
<dbReference type="VEuPathDB" id="FungiDB:Z520_11611"/>
<evidence type="ECO:0000313" key="10">
    <source>
        <dbReference type="EMBL" id="KIX92759.1"/>
    </source>
</evidence>
<reference evidence="10 11" key="1">
    <citation type="submission" date="2015-01" db="EMBL/GenBank/DDBJ databases">
        <title>The Genome Sequence of Fonsecaea multimorphosa CBS 102226.</title>
        <authorList>
            <consortium name="The Broad Institute Genomics Platform"/>
            <person name="Cuomo C."/>
            <person name="de Hoog S."/>
            <person name="Gorbushina A."/>
            <person name="Stielow B."/>
            <person name="Teixiera M."/>
            <person name="Abouelleil A."/>
            <person name="Chapman S.B."/>
            <person name="Priest M."/>
            <person name="Young S.K."/>
            <person name="Wortman J."/>
            <person name="Nusbaum C."/>
            <person name="Birren B."/>
        </authorList>
    </citation>
    <scope>NUCLEOTIDE SEQUENCE [LARGE SCALE GENOMIC DNA]</scope>
    <source>
        <strain evidence="10 11">CBS 102226</strain>
    </source>
</reference>
<dbReference type="PROSITE" id="PS00571">
    <property type="entry name" value="AMIDASES"/>
    <property type="match status" value="1"/>
</dbReference>
<gene>
    <name evidence="10" type="ORF">Z520_11611</name>
</gene>
<dbReference type="EMBL" id="KN848101">
    <property type="protein sequence ID" value="KIX92759.1"/>
    <property type="molecule type" value="Genomic_DNA"/>
</dbReference>
<dbReference type="AlphaFoldDB" id="A0A0D2JQK1"/>
<evidence type="ECO:0000259" key="9">
    <source>
        <dbReference type="Pfam" id="PF01425"/>
    </source>
</evidence>
<dbReference type="GO" id="GO:0004040">
    <property type="term" value="F:amidase activity"/>
    <property type="evidence" value="ECO:0007669"/>
    <property type="project" value="UniProtKB-EC"/>
</dbReference>
<dbReference type="Gene3D" id="3.90.1300.10">
    <property type="entry name" value="Amidase signature (AS) domain"/>
    <property type="match status" value="1"/>
</dbReference>
<dbReference type="SUPFAM" id="SSF75304">
    <property type="entry name" value="Amidase signature (AS) enzymes"/>
    <property type="match status" value="1"/>
</dbReference>
<evidence type="ECO:0000313" key="11">
    <source>
        <dbReference type="Proteomes" id="UP000053411"/>
    </source>
</evidence>
<dbReference type="PANTHER" id="PTHR46072">
    <property type="entry name" value="AMIDASE-RELATED-RELATED"/>
    <property type="match status" value="1"/>
</dbReference>
<dbReference type="PANTHER" id="PTHR46072:SF6">
    <property type="entry name" value="AMIDASE, PUTATIVE (AFU_ORTHOLOGUE AFUA_1G14530)-RELATED"/>
    <property type="match status" value="1"/>
</dbReference>
<dbReference type="RefSeq" id="XP_016626882.1">
    <property type="nucleotide sequence ID" value="XM_016782099.1"/>
</dbReference>
<feature type="binding site" evidence="6">
    <location>
        <position position="221"/>
    </location>
    <ligand>
        <name>substrate</name>
    </ligand>
</feature>
<dbReference type="PIRSF" id="PIRSF001221">
    <property type="entry name" value="Amidase_fungi"/>
    <property type="match status" value="1"/>
</dbReference>
<evidence type="ECO:0000256" key="7">
    <source>
        <dbReference type="SAM" id="Coils"/>
    </source>
</evidence>
<dbReference type="Proteomes" id="UP000053411">
    <property type="component" value="Unassembled WGS sequence"/>
</dbReference>
<evidence type="ECO:0000256" key="8">
    <source>
        <dbReference type="SAM" id="MobiDB-lite"/>
    </source>
</evidence>
<evidence type="ECO:0000256" key="1">
    <source>
        <dbReference type="ARBA" id="ARBA00001311"/>
    </source>
</evidence>
<feature type="binding site" evidence="6">
    <location>
        <begin position="242"/>
        <end position="245"/>
    </location>
    <ligand>
        <name>substrate</name>
    </ligand>
</feature>
<feature type="domain" description="Amidase" evidence="9">
    <location>
        <begin position="90"/>
        <end position="580"/>
    </location>
</feature>
<keyword evidence="7" id="KW-0175">Coiled coil</keyword>
<evidence type="ECO:0000256" key="3">
    <source>
        <dbReference type="ARBA" id="ARBA00012922"/>
    </source>
</evidence>
<comment type="similarity">
    <text evidence="2">Belongs to the amidase family.</text>
</comment>
<comment type="catalytic activity">
    <reaction evidence="1">
        <text>a monocarboxylic acid amide + H2O = a monocarboxylate + NH4(+)</text>
        <dbReference type="Rhea" id="RHEA:12020"/>
        <dbReference type="ChEBI" id="CHEBI:15377"/>
        <dbReference type="ChEBI" id="CHEBI:28938"/>
        <dbReference type="ChEBI" id="CHEBI:35757"/>
        <dbReference type="ChEBI" id="CHEBI:83628"/>
        <dbReference type="EC" id="3.5.1.4"/>
    </reaction>
</comment>
<feature type="active site" description="Acyl-ester intermediate" evidence="5">
    <location>
        <position position="245"/>
    </location>
</feature>
<dbReference type="InterPro" id="IPR023631">
    <property type="entry name" value="Amidase_dom"/>
</dbReference>
<dbReference type="STRING" id="1442371.A0A0D2JQK1"/>
<dbReference type="OrthoDB" id="6428749at2759"/>
<dbReference type="Pfam" id="PF01425">
    <property type="entry name" value="Amidase"/>
    <property type="match status" value="1"/>
</dbReference>
<evidence type="ECO:0000256" key="4">
    <source>
        <dbReference type="ARBA" id="ARBA00022801"/>
    </source>
</evidence>
<organism evidence="10 11">
    <name type="scientific">Fonsecaea multimorphosa CBS 102226</name>
    <dbReference type="NCBI Taxonomy" id="1442371"/>
    <lineage>
        <taxon>Eukaryota</taxon>
        <taxon>Fungi</taxon>
        <taxon>Dikarya</taxon>
        <taxon>Ascomycota</taxon>
        <taxon>Pezizomycotina</taxon>
        <taxon>Eurotiomycetes</taxon>
        <taxon>Chaetothyriomycetidae</taxon>
        <taxon>Chaetothyriales</taxon>
        <taxon>Herpotrichiellaceae</taxon>
        <taxon>Fonsecaea</taxon>
    </lineage>
</organism>
<protein>
    <recommendedName>
        <fullName evidence="3">amidase</fullName>
        <ecNumber evidence="3">3.5.1.4</ecNumber>
    </recommendedName>
</protein>
<dbReference type="InterPro" id="IPR036928">
    <property type="entry name" value="AS_sf"/>
</dbReference>
<dbReference type="GeneID" id="27717357"/>
<name>A0A0D2JQK1_9EURO</name>
<proteinExistence type="inferred from homology"/>
<dbReference type="InterPro" id="IPR020556">
    <property type="entry name" value="Amidase_CS"/>
</dbReference>
<keyword evidence="4" id="KW-0378">Hydrolase</keyword>
<evidence type="ECO:0000256" key="5">
    <source>
        <dbReference type="PIRSR" id="PIRSR001221-1"/>
    </source>
</evidence>
<feature type="active site" description="Charge relay system" evidence="5">
    <location>
        <position position="146"/>
    </location>
</feature>
<feature type="coiled-coil region" evidence="7">
    <location>
        <begin position="441"/>
        <end position="468"/>
    </location>
</feature>
<evidence type="ECO:0000256" key="2">
    <source>
        <dbReference type="ARBA" id="ARBA00009199"/>
    </source>
</evidence>
<keyword evidence="11" id="KW-1185">Reference proteome</keyword>
<sequence>MSSSTSDPSSPAWKAIAARKQASRWSRIPSQWHIPSSILPHDPPTLSHGPQNVLNTPRQFLSHSEIEITESYTVETLLSALATKKLSSQEVVSAFCHRAAIAQQLTNCLTEPLFESAISRAKELDTYLSQNGRPFGPLHGLPISVKDTFNIKGVDTSIGLASLCEKPASQNAPLVNLLLSLGCVIIAKTNIPQTLASLDSVNNVFGRTMNPINRLCTAGGSSGGEGVLVAMKGSIIGIGTDIGGSIRVPAMCNGLYGFKPSNNRIPYGGQALTGREGMSRTSVQAVAGPIARSVRDIDVFMAEVIPRATLWGEDCMPCPWPSPSPSLSTSGPPPPPEIKGSGPNGELVIGILRSDGNCTLLPPITSILNEVSVALSSSTSTTTGTRIQVKELLTPPAWTRSQSVMSKLMGVDGGVVMDAMIKATGEPLVPWMGTRFRSAGKAQPLERVAELQAQRARLEREMLDLWSEVVDHQTGQRRQCLDAIVCPVAPHPVPPIEGYNAVGMTSSWVMFDYPAGTVPIRPVVEADLELGRPLAAGNVLGSWDQKCRELWDENVTDRRVYLDTPLSVQVVVQRGRDDWLCKVMGVVDEVMKSQSASSNIKARL</sequence>
<feature type="active site" description="Charge relay system" evidence="5">
    <location>
        <position position="221"/>
    </location>
</feature>
<feature type="binding site" evidence="6">
    <location>
        <position position="195"/>
    </location>
    <ligand>
        <name>substrate</name>
    </ligand>
</feature>
<evidence type="ECO:0000256" key="6">
    <source>
        <dbReference type="PIRSR" id="PIRSR001221-2"/>
    </source>
</evidence>
<accession>A0A0D2JQK1</accession>
<dbReference type="EC" id="3.5.1.4" evidence="3"/>